<sequence length="47" mass="4974">MGRVRGMEPTLLADATSPADVPGVRLLGVVVGGLLLLAAIRAMFRRR</sequence>
<evidence type="ECO:0000313" key="3">
    <source>
        <dbReference type="Proteomes" id="UP000186004"/>
    </source>
</evidence>
<protein>
    <submittedName>
        <fullName evidence="2">Uncharacterized protein</fullName>
    </submittedName>
</protein>
<dbReference type="Proteomes" id="UP000186004">
    <property type="component" value="Unassembled WGS sequence"/>
</dbReference>
<keyword evidence="1" id="KW-0472">Membrane</keyword>
<dbReference type="AlphaFoldDB" id="A0A1N6XAP3"/>
<keyword evidence="3" id="KW-1185">Reference proteome</keyword>
<keyword evidence="1" id="KW-1133">Transmembrane helix</keyword>
<gene>
    <name evidence="2" type="ORF">SAMN05444858_105290</name>
</gene>
<reference evidence="2 3" key="1">
    <citation type="submission" date="2017-01" db="EMBL/GenBank/DDBJ databases">
        <authorList>
            <person name="Mah S.A."/>
            <person name="Swanson W.J."/>
            <person name="Moy G.W."/>
            <person name="Vacquier V.D."/>
        </authorList>
    </citation>
    <scope>NUCLEOTIDE SEQUENCE [LARGE SCALE GENOMIC DNA]</scope>
    <source>
        <strain evidence="2 3">DSM 45758</strain>
    </source>
</reference>
<feature type="transmembrane region" description="Helical" evidence="1">
    <location>
        <begin position="26"/>
        <end position="44"/>
    </location>
</feature>
<dbReference type="STRING" id="1198245.SAMN05444858_105290"/>
<organism evidence="2 3">
    <name type="scientific">Micromonospora avicenniae</name>
    <dbReference type="NCBI Taxonomy" id="1198245"/>
    <lineage>
        <taxon>Bacteria</taxon>
        <taxon>Bacillati</taxon>
        <taxon>Actinomycetota</taxon>
        <taxon>Actinomycetes</taxon>
        <taxon>Micromonosporales</taxon>
        <taxon>Micromonosporaceae</taxon>
        <taxon>Micromonospora</taxon>
    </lineage>
</organism>
<accession>A0A1N6XAP3</accession>
<keyword evidence="1" id="KW-0812">Transmembrane</keyword>
<name>A0A1N6XAP3_9ACTN</name>
<evidence type="ECO:0000256" key="1">
    <source>
        <dbReference type="SAM" id="Phobius"/>
    </source>
</evidence>
<dbReference type="EMBL" id="FTNF01000005">
    <property type="protein sequence ID" value="SIQ99347.1"/>
    <property type="molecule type" value="Genomic_DNA"/>
</dbReference>
<evidence type="ECO:0000313" key="2">
    <source>
        <dbReference type="EMBL" id="SIQ99347.1"/>
    </source>
</evidence>
<proteinExistence type="predicted"/>